<accession>A0A4Y3HQF9</accession>
<dbReference type="Gene3D" id="1.10.150.130">
    <property type="match status" value="1"/>
</dbReference>
<name>A0A4Y3HQF9_9VIBR</name>
<dbReference type="GO" id="GO:0003677">
    <property type="term" value="F:DNA binding"/>
    <property type="evidence" value="ECO:0007669"/>
    <property type="project" value="UniProtKB-KW"/>
</dbReference>
<feature type="domain" description="Tyr recombinase" evidence="5">
    <location>
        <begin position="199"/>
        <end position="379"/>
    </location>
</feature>
<dbReference type="PANTHER" id="PTHR30629:SF6">
    <property type="entry name" value="PROPHAGE INTEGRASE INTA-RELATED"/>
    <property type="match status" value="1"/>
</dbReference>
<dbReference type="GO" id="GO:0006310">
    <property type="term" value="P:DNA recombination"/>
    <property type="evidence" value="ECO:0007669"/>
    <property type="project" value="UniProtKB-KW"/>
</dbReference>
<evidence type="ECO:0000256" key="4">
    <source>
        <dbReference type="ARBA" id="ARBA00023172"/>
    </source>
</evidence>
<evidence type="ECO:0000256" key="1">
    <source>
        <dbReference type="ARBA" id="ARBA00008857"/>
    </source>
</evidence>
<organism evidence="6 7">
    <name type="scientific">Vibrio inusitatus NBRC 102082</name>
    <dbReference type="NCBI Taxonomy" id="1219070"/>
    <lineage>
        <taxon>Bacteria</taxon>
        <taxon>Pseudomonadati</taxon>
        <taxon>Pseudomonadota</taxon>
        <taxon>Gammaproteobacteria</taxon>
        <taxon>Vibrionales</taxon>
        <taxon>Vibrionaceae</taxon>
        <taxon>Vibrio</taxon>
    </lineage>
</organism>
<reference evidence="6 7" key="1">
    <citation type="submission" date="2019-06" db="EMBL/GenBank/DDBJ databases">
        <title>Whole genome shotgun sequence of Vibrio inusitatus NBRC 102082.</title>
        <authorList>
            <person name="Hosoyama A."/>
            <person name="Uohara A."/>
            <person name="Ohji S."/>
            <person name="Ichikawa N."/>
        </authorList>
    </citation>
    <scope>NUCLEOTIDE SEQUENCE [LARGE SCALE GENOMIC DNA]</scope>
    <source>
        <strain evidence="6 7">NBRC 102082</strain>
    </source>
</reference>
<dbReference type="InterPro" id="IPR002104">
    <property type="entry name" value="Integrase_catalytic"/>
</dbReference>
<comment type="similarity">
    <text evidence="1">Belongs to the 'phage' integrase family.</text>
</comment>
<dbReference type="Pfam" id="PF22022">
    <property type="entry name" value="Phage_int_M"/>
    <property type="match status" value="1"/>
</dbReference>
<dbReference type="SUPFAM" id="SSF56349">
    <property type="entry name" value="DNA breaking-rejoining enzymes"/>
    <property type="match status" value="1"/>
</dbReference>
<keyword evidence="3" id="KW-0238">DNA-binding</keyword>
<dbReference type="PROSITE" id="PS51898">
    <property type="entry name" value="TYR_RECOMBINASE"/>
    <property type="match status" value="1"/>
</dbReference>
<dbReference type="Gene3D" id="3.30.160.390">
    <property type="entry name" value="Integrase, DNA-binding domain"/>
    <property type="match status" value="1"/>
</dbReference>
<dbReference type="InterPro" id="IPR050808">
    <property type="entry name" value="Phage_Integrase"/>
</dbReference>
<dbReference type="InterPro" id="IPR013762">
    <property type="entry name" value="Integrase-like_cat_sf"/>
</dbReference>
<keyword evidence="7" id="KW-1185">Reference proteome</keyword>
<sequence>MTKPLNSLCDLQIKNAKPEGNDTLLCDGGGLYVRIRGKNSKSFIFIYSDSVTKKRCKQTLGKYPNLSLRDARALRETLTNNVISTIPCHISNAIANKSLNFEDVARDYIENKDILQSSKSDELVRLEKYVFPSLGGVNIDEFTPALVSHVLEQVIARGYKETASRIASSIVSIFNDATCRGLIEMNALTPLKSVYKSPKSTPFLTIKWRELRTFFQTLGSADLLPITRCLIEFQFHTITRPIEAASARWADIDLEQRIWTIPSKSKNELKHKIMLSQQTVNILSTIKSLIGDKHEFVFPNQGRNRNGHMSSQTVNAVLKRIGYQGRFHGHGTRSLASTTLNEFGVNYDHIEKSLGHIEQNDSRRAYNRAEYIHQRRDLMDFWSTFLVQQAGSTLPCWERY</sequence>
<keyword evidence="4" id="KW-0233">DNA recombination</keyword>
<dbReference type="CDD" id="cd00801">
    <property type="entry name" value="INT_P4_C"/>
    <property type="match status" value="1"/>
</dbReference>
<dbReference type="InterPro" id="IPR025166">
    <property type="entry name" value="Integrase_DNA_bind_dom"/>
</dbReference>
<evidence type="ECO:0000313" key="7">
    <source>
        <dbReference type="Proteomes" id="UP000318717"/>
    </source>
</evidence>
<dbReference type="InterPro" id="IPR053876">
    <property type="entry name" value="Phage_int_M"/>
</dbReference>
<evidence type="ECO:0000256" key="3">
    <source>
        <dbReference type="ARBA" id="ARBA00023125"/>
    </source>
</evidence>
<gene>
    <name evidence="6" type="ORF">VIN01S_00720</name>
</gene>
<dbReference type="RefSeq" id="WP_167496134.1">
    <property type="nucleotide sequence ID" value="NZ_BJLF01000001.1"/>
</dbReference>
<comment type="caution">
    <text evidence="6">The sequence shown here is derived from an EMBL/GenBank/DDBJ whole genome shotgun (WGS) entry which is preliminary data.</text>
</comment>
<dbReference type="Gene3D" id="1.10.443.10">
    <property type="entry name" value="Intergrase catalytic core"/>
    <property type="match status" value="1"/>
</dbReference>
<proteinExistence type="inferred from homology"/>
<dbReference type="InterPro" id="IPR010998">
    <property type="entry name" value="Integrase_recombinase_N"/>
</dbReference>
<dbReference type="AlphaFoldDB" id="A0A4Y3HQF9"/>
<dbReference type="EMBL" id="BJLF01000001">
    <property type="protein sequence ID" value="GEA49268.1"/>
    <property type="molecule type" value="Genomic_DNA"/>
</dbReference>
<dbReference type="Pfam" id="PF13356">
    <property type="entry name" value="Arm-DNA-bind_3"/>
    <property type="match status" value="1"/>
</dbReference>
<protein>
    <submittedName>
        <fullName evidence="6">Integrase</fullName>
    </submittedName>
</protein>
<evidence type="ECO:0000313" key="6">
    <source>
        <dbReference type="EMBL" id="GEA49268.1"/>
    </source>
</evidence>
<dbReference type="PANTHER" id="PTHR30629">
    <property type="entry name" value="PROPHAGE INTEGRASE"/>
    <property type="match status" value="1"/>
</dbReference>
<evidence type="ECO:0000256" key="2">
    <source>
        <dbReference type="ARBA" id="ARBA00022908"/>
    </source>
</evidence>
<dbReference type="Proteomes" id="UP000318717">
    <property type="component" value="Unassembled WGS sequence"/>
</dbReference>
<evidence type="ECO:0000259" key="5">
    <source>
        <dbReference type="PROSITE" id="PS51898"/>
    </source>
</evidence>
<dbReference type="InterPro" id="IPR011010">
    <property type="entry name" value="DNA_brk_join_enz"/>
</dbReference>
<keyword evidence="2" id="KW-0229">DNA integration</keyword>
<dbReference type="InterPro" id="IPR038488">
    <property type="entry name" value="Integrase_DNA-bd_sf"/>
</dbReference>
<dbReference type="GO" id="GO:0015074">
    <property type="term" value="P:DNA integration"/>
    <property type="evidence" value="ECO:0007669"/>
    <property type="project" value="UniProtKB-KW"/>
</dbReference>
<dbReference type="Pfam" id="PF00589">
    <property type="entry name" value="Phage_integrase"/>
    <property type="match status" value="1"/>
</dbReference>